<dbReference type="PANTHER" id="PTHR47354">
    <property type="entry name" value="NADH OXIDOREDUCTASE HCR"/>
    <property type="match status" value="1"/>
</dbReference>
<evidence type="ECO:0000313" key="7">
    <source>
        <dbReference type="Proteomes" id="UP001500542"/>
    </source>
</evidence>
<dbReference type="InterPro" id="IPR001041">
    <property type="entry name" value="2Fe-2S_ferredoxin-type"/>
</dbReference>
<dbReference type="Gene3D" id="3.40.50.80">
    <property type="entry name" value="Nucleotide-binding domain of ferredoxin-NADP reductase (FNR) module"/>
    <property type="match status" value="1"/>
</dbReference>
<keyword evidence="3" id="KW-0411">Iron-sulfur</keyword>
<accession>A0ABN1Q736</accession>
<evidence type="ECO:0000259" key="4">
    <source>
        <dbReference type="PROSITE" id="PS51085"/>
    </source>
</evidence>
<dbReference type="InterPro" id="IPR008333">
    <property type="entry name" value="Cbr1-like_FAD-bd_dom"/>
</dbReference>
<feature type="domain" description="2Fe-2S ferredoxin-type" evidence="4">
    <location>
        <begin position="6"/>
        <end position="96"/>
    </location>
</feature>
<sequence length="350" mass="38136">MSDETYTVTIEPIGAEIKCRADQTVLDACLREGVWLPHACTHGTCGTCKAQVLEGELDLGDASPYALLESERDEGAALLCVAKPRSDVTIEGEVDVDDGVEIHPVRDYAGRVVELAEVSAGVRRLRVALTSPIPFNPGQYVLLRTPDGETRPYSLAGLPGDTIELHVKRSADGLATDGWIFKDLAVGDDVSVSGPYGQFFLRPARDEPVLLLAGGTGLAPMKAILQSLASTGCSRQVVLYHGVPTVDDLYEHEWLERFAASHQWFSYRPALSRDSFDGRTGRVPVLVAEDYPRAAGHVAYLCGSPEFVADSMKALMKARLFPRDIYREDFFDSADRASGRNVVRSPLIGR</sequence>
<dbReference type="CDD" id="cd06187">
    <property type="entry name" value="O2ase_reductase_like"/>
    <property type="match status" value="1"/>
</dbReference>
<dbReference type="PANTHER" id="PTHR47354:SF5">
    <property type="entry name" value="PROTEIN RFBI"/>
    <property type="match status" value="1"/>
</dbReference>
<keyword evidence="2" id="KW-0479">Metal-binding</keyword>
<proteinExistence type="predicted"/>
<dbReference type="InterPro" id="IPR017927">
    <property type="entry name" value="FAD-bd_FR_type"/>
</dbReference>
<dbReference type="EMBL" id="BAAAHK010000006">
    <property type="protein sequence ID" value="GAA0938635.1"/>
    <property type="molecule type" value="Genomic_DNA"/>
</dbReference>
<dbReference type="InterPro" id="IPR017938">
    <property type="entry name" value="Riboflavin_synthase-like_b-brl"/>
</dbReference>
<dbReference type="PRINTS" id="PR00410">
    <property type="entry name" value="PHEHYDRXLASE"/>
</dbReference>
<dbReference type="InterPro" id="IPR006058">
    <property type="entry name" value="2Fe2S_fd_BS"/>
</dbReference>
<feature type="domain" description="FAD-binding FR-type" evidence="5">
    <location>
        <begin position="105"/>
        <end position="202"/>
    </location>
</feature>
<comment type="caution">
    <text evidence="6">The sequence shown here is derived from an EMBL/GenBank/DDBJ whole genome shotgun (WGS) entry which is preliminary data.</text>
</comment>
<organism evidence="6 7">
    <name type="scientific">Kribbella koreensis</name>
    <dbReference type="NCBI Taxonomy" id="57909"/>
    <lineage>
        <taxon>Bacteria</taxon>
        <taxon>Bacillati</taxon>
        <taxon>Actinomycetota</taxon>
        <taxon>Actinomycetes</taxon>
        <taxon>Propionibacteriales</taxon>
        <taxon>Kribbellaceae</taxon>
        <taxon>Kribbella</taxon>
    </lineage>
</organism>
<dbReference type="Proteomes" id="UP001500542">
    <property type="component" value="Unassembled WGS sequence"/>
</dbReference>
<evidence type="ECO:0000256" key="2">
    <source>
        <dbReference type="ARBA" id="ARBA00022714"/>
    </source>
</evidence>
<evidence type="ECO:0000313" key="6">
    <source>
        <dbReference type="EMBL" id="GAA0938635.1"/>
    </source>
</evidence>
<comment type="cofactor">
    <cofactor evidence="1">
        <name>FAD</name>
        <dbReference type="ChEBI" id="CHEBI:57692"/>
    </cofactor>
</comment>
<evidence type="ECO:0000256" key="3">
    <source>
        <dbReference type="ARBA" id="ARBA00023014"/>
    </source>
</evidence>
<dbReference type="InterPro" id="IPR001433">
    <property type="entry name" value="OxRdtase_FAD/NAD-bd"/>
</dbReference>
<dbReference type="SUPFAM" id="SSF63380">
    <property type="entry name" value="Riboflavin synthase domain-like"/>
    <property type="match status" value="1"/>
</dbReference>
<dbReference type="PROSITE" id="PS51384">
    <property type="entry name" value="FAD_FR"/>
    <property type="match status" value="1"/>
</dbReference>
<dbReference type="SUPFAM" id="SSF52343">
    <property type="entry name" value="Ferredoxin reductase-like, C-terminal NADP-linked domain"/>
    <property type="match status" value="1"/>
</dbReference>
<dbReference type="Gene3D" id="3.10.20.30">
    <property type="match status" value="1"/>
</dbReference>
<dbReference type="InterPro" id="IPR036010">
    <property type="entry name" value="2Fe-2S_ferredoxin-like_sf"/>
</dbReference>
<gene>
    <name evidence="6" type="ORF">GCM10009554_27810</name>
</gene>
<dbReference type="SUPFAM" id="SSF54292">
    <property type="entry name" value="2Fe-2S ferredoxin-like"/>
    <property type="match status" value="1"/>
</dbReference>
<dbReference type="InterPro" id="IPR050415">
    <property type="entry name" value="MRET"/>
</dbReference>
<dbReference type="InterPro" id="IPR012675">
    <property type="entry name" value="Beta-grasp_dom_sf"/>
</dbReference>
<dbReference type="PROSITE" id="PS00197">
    <property type="entry name" value="2FE2S_FER_1"/>
    <property type="match status" value="1"/>
</dbReference>
<dbReference type="Gene3D" id="2.40.30.10">
    <property type="entry name" value="Translation factors"/>
    <property type="match status" value="1"/>
</dbReference>
<keyword evidence="2" id="KW-0408">Iron</keyword>
<dbReference type="Pfam" id="PF00970">
    <property type="entry name" value="FAD_binding_6"/>
    <property type="match status" value="1"/>
</dbReference>
<dbReference type="CDD" id="cd00207">
    <property type="entry name" value="fer2"/>
    <property type="match status" value="1"/>
</dbReference>
<dbReference type="Pfam" id="PF00175">
    <property type="entry name" value="NAD_binding_1"/>
    <property type="match status" value="1"/>
</dbReference>
<keyword evidence="7" id="KW-1185">Reference proteome</keyword>
<dbReference type="Pfam" id="PF00111">
    <property type="entry name" value="Fer2"/>
    <property type="match status" value="1"/>
</dbReference>
<dbReference type="PROSITE" id="PS51085">
    <property type="entry name" value="2FE2S_FER_2"/>
    <property type="match status" value="1"/>
</dbReference>
<keyword evidence="2" id="KW-0001">2Fe-2S</keyword>
<evidence type="ECO:0000259" key="5">
    <source>
        <dbReference type="PROSITE" id="PS51384"/>
    </source>
</evidence>
<protein>
    <submittedName>
        <fullName evidence="6">Phenol 2-monooxygenase domain-containing protein</fullName>
    </submittedName>
</protein>
<dbReference type="InterPro" id="IPR039261">
    <property type="entry name" value="FNR_nucleotide-bd"/>
</dbReference>
<reference evidence="6 7" key="1">
    <citation type="journal article" date="2019" name="Int. J. Syst. Evol. Microbiol.">
        <title>The Global Catalogue of Microorganisms (GCM) 10K type strain sequencing project: providing services to taxonomists for standard genome sequencing and annotation.</title>
        <authorList>
            <consortium name="The Broad Institute Genomics Platform"/>
            <consortium name="The Broad Institute Genome Sequencing Center for Infectious Disease"/>
            <person name="Wu L."/>
            <person name="Ma J."/>
        </authorList>
    </citation>
    <scope>NUCLEOTIDE SEQUENCE [LARGE SCALE GENOMIC DNA]</scope>
    <source>
        <strain evidence="6 7">JCM 10977</strain>
    </source>
</reference>
<dbReference type="RefSeq" id="WP_343968754.1">
    <property type="nucleotide sequence ID" value="NZ_BAAAHK010000006.1"/>
</dbReference>
<name>A0ABN1Q736_9ACTN</name>
<evidence type="ECO:0000256" key="1">
    <source>
        <dbReference type="ARBA" id="ARBA00001974"/>
    </source>
</evidence>